<feature type="domain" description="DUF218" evidence="2">
    <location>
        <begin position="166"/>
        <end position="314"/>
    </location>
</feature>
<dbReference type="PANTHER" id="PTHR30336:SF4">
    <property type="entry name" value="ENVELOPE BIOGENESIS FACTOR ELYC"/>
    <property type="match status" value="1"/>
</dbReference>
<organism evidence="3 4">
    <name type="scientific">Nocardia jiangsuensis</name>
    <dbReference type="NCBI Taxonomy" id="1691563"/>
    <lineage>
        <taxon>Bacteria</taxon>
        <taxon>Bacillati</taxon>
        <taxon>Actinomycetota</taxon>
        <taxon>Actinomycetes</taxon>
        <taxon>Mycobacteriales</taxon>
        <taxon>Nocardiaceae</taxon>
        <taxon>Nocardia</taxon>
    </lineage>
</organism>
<evidence type="ECO:0000256" key="1">
    <source>
        <dbReference type="SAM" id="Phobius"/>
    </source>
</evidence>
<dbReference type="Proteomes" id="UP001595696">
    <property type="component" value="Unassembled WGS sequence"/>
</dbReference>
<evidence type="ECO:0000313" key="4">
    <source>
        <dbReference type="Proteomes" id="UP001595696"/>
    </source>
</evidence>
<dbReference type="Pfam" id="PF02698">
    <property type="entry name" value="DUF218"/>
    <property type="match status" value="1"/>
</dbReference>
<dbReference type="RefSeq" id="WP_378614794.1">
    <property type="nucleotide sequence ID" value="NZ_JBHSAX010000019.1"/>
</dbReference>
<keyword evidence="1" id="KW-0812">Transmembrane</keyword>
<evidence type="ECO:0000259" key="2">
    <source>
        <dbReference type="Pfam" id="PF02698"/>
    </source>
</evidence>
<reference evidence="4" key="1">
    <citation type="journal article" date="2019" name="Int. J. Syst. Evol. Microbiol.">
        <title>The Global Catalogue of Microorganisms (GCM) 10K type strain sequencing project: providing services to taxonomists for standard genome sequencing and annotation.</title>
        <authorList>
            <consortium name="The Broad Institute Genomics Platform"/>
            <consortium name="The Broad Institute Genome Sequencing Center for Infectious Disease"/>
            <person name="Wu L."/>
            <person name="Ma J."/>
        </authorList>
    </citation>
    <scope>NUCLEOTIDE SEQUENCE [LARGE SCALE GENOMIC DNA]</scope>
    <source>
        <strain evidence="4">CGMCC 4.7330</strain>
    </source>
</reference>
<dbReference type="InterPro" id="IPR014729">
    <property type="entry name" value="Rossmann-like_a/b/a_fold"/>
</dbReference>
<feature type="transmembrane region" description="Helical" evidence="1">
    <location>
        <begin position="101"/>
        <end position="118"/>
    </location>
</feature>
<sequence length="348" mass="36259">MDPVVLLVAGWATAVFGAVRMRREPRRLSTGFLLLVALSLVLVGAATAAARVAAPAVLDTASLLVTALFLLAVLATGLGLAGNGIAVMLREGVRPITLTPVLAGAGLLVLPVAAALALRRGPEVPPWLLIVATATTLAGVYLLAHLLAFAGHAVVYDQLPDDTGPDAIVVLGCGLNRNRVTPLLASRLKRALRVYRAETAAGRGPLLVTSGGKGSDEALSEADAMATYLIQAGVSDESIVRERESRNTEENLRNSLALLRDRGIDIGTARITVVTSNFHVLRAAALTRRLGVEAHVAGARTALYFIPAAFLREFAAVLTTHYRRAHVAVATAAAIAISASAAQAYLIT</sequence>
<protein>
    <submittedName>
        <fullName evidence="3">YdcF family protein</fullName>
    </submittedName>
</protein>
<name>A0ABV8DYJ8_9NOCA</name>
<feature type="transmembrane region" description="Helical" evidence="1">
    <location>
        <begin position="33"/>
        <end position="54"/>
    </location>
</feature>
<feature type="transmembrane region" description="Helical" evidence="1">
    <location>
        <begin position="61"/>
        <end position="81"/>
    </location>
</feature>
<keyword evidence="4" id="KW-1185">Reference proteome</keyword>
<proteinExistence type="predicted"/>
<dbReference type="InterPro" id="IPR051599">
    <property type="entry name" value="Cell_Envelope_Assoc"/>
</dbReference>
<dbReference type="EMBL" id="JBHSAX010000019">
    <property type="protein sequence ID" value="MFC3965033.1"/>
    <property type="molecule type" value="Genomic_DNA"/>
</dbReference>
<dbReference type="InterPro" id="IPR003848">
    <property type="entry name" value="DUF218"/>
</dbReference>
<comment type="caution">
    <text evidence="3">The sequence shown here is derived from an EMBL/GenBank/DDBJ whole genome shotgun (WGS) entry which is preliminary data.</text>
</comment>
<keyword evidence="1" id="KW-0472">Membrane</keyword>
<feature type="transmembrane region" description="Helical" evidence="1">
    <location>
        <begin position="127"/>
        <end position="150"/>
    </location>
</feature>
<keyword evidence="1" id="KW-1133">Transmembrane helix</keyword>
<dbReference type="PANTHER" id="PTHR30336">
    <property type="entry name" value="INNER MEMBRANE PROTEIN, PROBABLE PERMEASE"/>
    <property type="match status" value="1"/>
</dbReference>
<gene>
    <name evidence="3" type="ORF">ACFO0B_23855</name>
</gene>
<dbReference type="Gene3D" id="3.40.50.620">
    <property type="entry name" value="HUPs"/>
    <property type="match status" value="1"/>
</dbReference>
<accession>A0ABV8DYJ8</accession>
<dbReference type="CDD" id="cd06259">
    <property type="entry name" value="YdcF-like"/>
    <property type="match status" value="1"/>
</dbReference>
<evidence type="ECO:0000313" key="3">
    <source>
        <dbReference type="EMBL" id="MFC3965033.1"/>
    </source>
</evidence>